<proteinExistence type="predicted"/>
<organism evidence="2">
    <name type="scientific">viral metagenome</name>
    <dbReference type="NCBI Taxonomy" id="1070528"/>
    <lineage>
        <taxon>unclassified sequences</taxon>
        <taxon>metagenomes</taxon>
        <taxon>organismal metagenomes</taxon>
    </lineage>
</organism>
<feature type="compositionally biased region" description="Basic and acidic residues" evidence="1">
    <location>
        <begin position="66"/>
        <end position="81"/>
    </location>
</feature>
<dbReference type="AlphaFoldDB" id="A0A6C0L5Q1"/>
<name>A0A6C0L5Q1_9ZZZZ</name>
<feature type="compositionally biased region" description="Low complexity" evidence="1">
    <location>
        <begin position="83"/>
        <end position="110"/>
    </location>
</feature>
<protein>
    <recommendedName>
        <fullName evidence="3">Collagen triple helix containing protein</fullName>
    </recommendedName>
</protein>
<reference evidence="2" key="1">
    <citation type="journal article" date="2020" name="Nature">
        <title>Giant virus diversity and host interactions through global metagenomics.</title>
        <authorList>
            <person name="Schulz F."/>
            <person name="Roux S."/>
            <person name="Paez-Espino D."/>
            <person name="Jungbluth S."/>
            <person name="Walsh D.A."/>
            <person name="Denef V.J."/>
            <person name="McMahon K.D."/>
            <person name="Konstantinidis K.T."/>
            <person name="Eloe-Fadrosh E.A."/>
            <person name="Kyrpides N.C."/>
            <person name="Woyke T."/>
        </authorList>
    </citation>
    <scope>NUCLEOTIDE SEQUENCE</scope>
    <source>
        <strain evidence="2">GVMAG-M-3300027759-16</strain>
    </source>
</reference>
<dbReference type="InterPro" id="IPR008160">
    <property type="entry name" value="Collagen"/>
</dbReference>
<dbReference type="EMBL" id="MN740438">
    <property type="protein sequence ID" value="QHU26296.1"/>
    <property type="molecule type" value="Genomic_DNA"/>
</dbReference>
<accession>A0A6C0L5Q1</accession>
<evidence type="ECO:0000256" key="1">
    <source>
        <dbReference type="SAM" id="MobiDB-lite"/>
    </source>
</evidence>
<feature type="region of interest" description="Disordered" evidence="1">
    <location>
        <begin position="43"/>
        <end position="125"/>
    </location>
</feature>
<evidence type="ECO:0008006" key="3">
    <source>
        <dbReference type="Google" id="ProtNLM"/>
    </source>
</evidence>
<evidence type="ECO:0000313" key="2">
    <source>
        <dbReference type="EMBL" id="QHU26296.1"/>
    </source>
</evidence>
<dbReference type="Pfam" id="PF01391">
    <property type="entry name" value="Collagen"/>
    <property type="match status" value="1"/>
</dbReference>
<sequence length="125" mass="11968">MTSVLSMSGLNYQGGNPLRNMIEGLRRDIDALKKVTEEQAATIAALSSSSGPASVVAGPPGPEGPAGRDGREGPAGRDGREGPAGAAGPQGPAGAAGADGAAGPQGPAGPMTYIALPAGTPIPTA</sequence>